<evidence type="ECO:0000313" key="2">
    <source>
        <dbReference type="Proteomes" id="UP000070444"/>
    </source>
</evidence>
<dbReference type="Proteomes" id="UP000070444">
    <property type="component" value="Unassembled WGS sequence"/>
</dbReference>
<accession>A0A137PD69</accession>
<dbReference type="AlphaFoldDB" id="A0A137PD69"/>
<reference evidence="1 2" key="1">
    <citation type="journal article" date="2015" name="Genome Biol. Evol.">
        <title>Phylogenomic analyses indicate that early fungi evolved digesting cell walls of algal ancestors of land plants.</title>
        <authorList>
            <person name="Chang Y."/>
            <person name="Wang S."/>
            <person name="Sekimoto S."/>
            <person name="Aerts A.L."/>
            <person name="Choi C."/>
            <person name="Clum A."/>
            <person name="LaButti K.M."/>
            <person name="Lindquist E.A."/>
            <person name="Yee Ngan C."/>
            <person name="Ohm R.A."/>
            <person name="Salamov A.A."/>
            <person name="Grigoriev I.V."/>
            <person name="Spatafora J.W."/>
            <person name="Berbee M.L."/>
        </authorList>
    </citation>
    <scope>NUCLEOTIDE SEQUENCE [LARGE SCALE GENOMIC DNA]</scope>
    <source>
        <strain evidence="1 2">NRRL 28638</strain>
    </source>
</reference>
<proteinExistence type="predicted"/>
<evidence type="ECO:0000313" key="1">
    <source>
        <dbReference type="EMBL" id="KXN72948.1"/>
    </source>
</evidence>
<protein>
    <submittedName>
        <fullName evidence="1">Uncharacterized protein</fullName>
    </submittedName>
</protein>
<organism evidence="1 2">
    <name type="scientific">Conidiobolus coronatus (strain ATCC 28846 / CBS 209.66 / NRRL 28638)</name>
    <name type="common">Delacroixia coronata</name>
    <dbReference type="NCBI Taxonomy" id="796925"/>
    <lineage>
        <taxon>Eukaryota</taxon>
        <taxon>Fungi</taxon>
        <taxon>Fungi incertae sedis</taxon>
        <taxon>Zoopagomycota</taxon>
        <taxon>Entomophthoromycotina</taxon>
        <taxon>Entomophthoromycetes</taxon>
        <taxon>Entomophthorales</taxon>
        <taxon>Ancylistaceae</taxon>
        <taxon>Conidiobolus</taxon>
    </lineage>
</organism>
<sequence length="381" mass="44382">MKFNLKLALSLVLLKYKPKDLEIEDYIKKIKLLILTTKQQKNNEKQLLEKITIFKTLNNSNLGKELDYLELNSSLKGNFTKSVKTLYFEQFLDIRIGQEPITKSFTRVIVPNLSIDSINPGGNILKFQNLEKNLKESIVKNLKSGMYTYFPRLIKEIKSIQYLTENGFKLNCYSLSYFIECFTDIYELFELQIEPEITSIININLSELLDLIYNREDIIAIRSENYNSHSLNNMIYFSQLSTLIVNLSCELEISSVLFLITEVLTKLDDLLKKFDLECFNDSMLEEYPVYENIIEGTNNYSVKIVFLMDTFNYFLVILEKLLLIPGVIKEIHISTSFEAFTNVIPLGNTIIWIIEKVALKCVNHRSFNTCWSIRQFVLSSQ</sequence>
<gene>
    <name evidence="1" type="ORF">CONCODRAFT_4228</name>
</gene>
<dbReference type="EMBL" id="KQ964444">
    <property type="protein sequence ID" value="KXN72948.1"/>
    <property type="molecule type" value="Genomic_DNA"/>
</dbReference>
<name>A0A137PD69_CONC2</name>
<keyword evidence="2" id="KW-1185">Reference proteome</keyword>